<dbReference type="EMBL" id="JACIDT010000005">
    <property type="protein sequence ID" value="MBB3926190.1"/>
    <property type="molecule type" value="Genomic_DNA"/>
</dbReference>
<keyword evidence="2" id="KW-1185">Reference proteome</keyword>
<dbReference type="Proteomes" id="UP000571950">
    <property type="component" value="Unassembled WGS sequence"/>
</dbReference>
<protein>
    <submittedName>
        <fullName evidence="1">Uncharacterized protein</fullName>
    </submittedName>
</protein>
<proteinExistence type="predicted"/>
<organism evidence="1 2">
    <name type="scientific">Sphingobium jiangsuense</name>
    <dbReference type="NCBI Taxonomy" id="870476"/>
    <lineage>
        <taxon>Bacteria</taxon>
        <taxon>Pseudomonadati</taxon>
        <taxon>Pseudomonadota</taxon>
        <taxon>Alphaproteobacteria</taxon>
        <taxon>Sphingomonadales</taxon>
        <taxon>Sphingomonadaceae</taxon>
        <taxon>Sphingobium</taxon>
    </lineage>
</organism>
<reference evidence="1 2" key="1">
    <citation type="submission" date="2020-08" db="EMBL/GenBank/DDBJ databases">
        <title>Genomic Encyclopedia of Type Strains, Phase IV (KMG-IV): sequencing the most valuable type-strain genomes for metagenomic binning, comparative biology and taxonomic classification.</title>
        <authorList>
            <person name="Goeker M."/>
        </authorList>
    </citation>
    <scope>NUCLEOTIDE SEQUENCE [LARGE SCALE GENOMIC DNA]</scope>
    <source>
        <strain evidence="1 2">DSM 26189</strain>
    </source>
</reference>
<comment type="caution">
    <text evidence="1">The sequence shown here is derived from an EMBL/GenBank/DDBJ whole genome shotgun (WGS) entry which is preliminary data.</text>
</comment>
<accession>A0A7W6FPU0</accession>
<evidence type="ECO:0000313" key="1">
    <source>
        <dbReference type="EMBL" id="MBB3926190.1"/>
    </source>
</evidence>
<dbReference type="AlphaFoldDB" id="A0A7W6FPU0"/>
<evidence type="ECO:0000313" key="2">
    <source>
        <dbReference type="Proteomes" id="UP000571950"/>
    </source>
</evidence>
<sequence>MVRELEIIFGVHPVAGKLGIARQITIFFEQLGRIATGPAVNPVAVVAATIATVLATIVPAAIATAGLTIIDQWWILAFNAILNALHPAGV</sequence>
<gene>
    <name evidence="1" type="ORF">GGR43_001905</name>
</gene>
<name>A0A7W6FPU0_9SPHN</name>